<sequence length="391" mass="42570">MPPPRRTKVPRKAKGKKKPPAKPVRRSSTRSSSYSESSYGSDGSSSPEHSDEDDPKEYKRGVEICQLYRDLLMPRLPRQGWQHVCAAVYSKVFIPSKGEVAEVLERHVVLATASCGLNQDYSKAELDLRVAAGATFRHEAAHVEAVSSAHCFFSPNAPNVMSSMRAWMDGGWDSAVRRPPTSARWKLVGGDAWESLPTAAASKVEKAFLNGKVEASMLIDESSRLVATVSFTVDSENYHVKLTEGAAYLGGVAILAEAHVIVQAGSEDAIASNICKRREQNRKDSPPDGIEANQQLHFGRCASPGFWKSSSSGDDGGASEKDKELILGKIEDIDDFNAKLQVLIFDSKAGLVATWNAMDSLQQIGEVGRLIRWGQADAGSGKVWRAWEGHS</sequence>
<dbReference type="AlphaFoldDB" id="A0A1Q9CRW6"/>
<comment type="caution">
    <text evidence="2">The sequence shown here is derived from an EMBL/GenBank/DDBJ whole genome shotgun (WGS) entry which is preliminary data.</text>
</comment>
<reference evidence="2 3" key="1">
    <citation type="submission" date="2016-02" db="EMBL/GenBank/DDBJ databases">
        <title>Genome analysis of coral dinoflagellate symbionts highlights evolutionary adaptations to a symbiotic lifestyle.</title>
        <authorList>
            <person name="Aranda M."/>
            <person name="Li Y."/>
            <person name="Liew Y.J."/>
            <person name="Baumgarten S."/>
            <person name="Simakov O."/>
            <person name="Wilson M."/>
            <person name="Piel J."/>
            <person name="Ashoor H."/>
            <person name="Bougouffa S."/>
            <person name="Bajic V.B."/>
            <person name="Ryu T."/>
            <person name="Ravasi T."/>
            <person name="Bayer T."/>
            <person name="Micklem G."/>
            <person name="Kim H."/>
            <person name="Bhak J."/>
            <person name="Lajeunesse T.C."/>
            <person name="Voolstra C.R."/>
        </authorList>
    </citation>
    <scope>NUCLEOTIDE SEQUENCE [LARGE SCALE GENOMIC DNA]</scope>
    <source>
        <strain evidence="2 3">CCMP2467</strain>
    </source>
</reference>
<feature type="compositionally biased region" description="Low complexity" evidence="1">
    <location>
        <begin position="29"/>
        <end position="47"/>
    </location>
</feature>
<feature type="compositionally biased region" description="Basic residues" evidence="1">
    <location>
        <begin position="1"/>
        <end position="28"/>
    </location>
</feature>
<gene>
    <name evidence="2" type="ORF">AK812_SmicGene33334</name>
</gene>
<evidence type="ECO:0000313" key="3">
    <source>
        <dbReference type="Proteomes" id="UP000186817"/>
    </source>
</evidence>
<dbReference type="EMBL" id="LSRX01000964">
    <property type="protein sequence ID" value="OLP85652.1"/>
    <property type="molecule type" value="Genomic_DNA"/>
</dbReference>
<keyword evidence="3" id="KW-1185">Reference proteome</keyword>
<evidence type="ECO:0000313" key="2">
    <source>
        <dbReference type="EMBL" id="OLP85652.1"/>
    </source>
</evidence>
<protein>
    <submittedName>
        <fullName evidence="2">Uncharacterized protein</fullName>
    </submittedName>
</protein>
<proteinExistence type="predicted"/>
<feature type="region of interest" description="Disordered" evidence="1">
    <location>
        <begin position="1"/>
        <end position="57"/>
    </location>
</feature>
<dbReference type="Proteomes" id="UP000186817">
    <property type="component" value="Unassembled WGS sequence"/>
</dbReference>
<organism evidence="2 3">
    <name type="scientific">Symbiodinium microadriaticum</name>
    <name type="common">Dinoflagellate</name>
    <name type="synonym">Zooxanthella microadriatica</name>
    <dbReference type="NCBI Taxonomy" id="2951"/>
    <lineage>
        <taxon>Eukaryota</taxon>
        <taxon>Sar</taxon>
        <taxon>Alveolata</taxon>
        <taxon>Dinophyceae</taxon>
        <taxon>Suessiales</taxon>
        <taxon>Symbiodiniaceae</taxon>
        <taxon>Symbiodinium</taxon>
    </lineage>
</organism>
<accession>A0A1Q9CRW6</accession>
<evidence type="ECO:0000256" key="1">
    <source>
        <dbReference type="SAM" id="MobiDB-lite"/>
    </source>
</evidence>
<name>A0A1Q9CRW6_SYMMI</name>
<dbReference type="OrthoDB" id="10601538at2759"/>